<proteinExistence type="predicted"/>
<dbReference type="Gene3D" id="6.10.250.790">
    <property type="match status" value="1"/>
</dbReference>
<organism evidence="2 3">
    <name type="scientific">Helcococcus bovis</name>
    <dbReference type="NCBI Taxonomy" id="3153252"/>
    <lineage>
        <taxon>Bacteria</taxon>
        <taxon>Bacillati</taxon>
        <taxon>Bacillota</taxon>
        <taxon>Tissierellia</taxon>
        <taxon>Tissierellales</taxon>
        <taxon>Peptoniphilaceae</taxon>
        <taxon>Helcococcus</taxon>
    </lineage>
</organism>
<comment type="caution">
    <text evidence="2">The sequence shown here is derived from an EMBL/GenBank/DDBJ whole genome shotgun (WGS) entry which is preliminary data.</text>
</comment>
<dbReference type="EMBL" id="JBFNFH010000002">
    <property type="protein sequence ID" value="MFM1524313.1"/>
    <property type="molecule type" value="Genomic_DNA"/>
</dbReference>
<dbReference type="Proteomes" id="UP001629536">
    <property type="component" value="Unassembled WGS sequence"/>
</dbReference>
<accession>A0ABW9F5E1</accession>
<feature type="coiled-coil region" evidence="1">
    <location>
        <begin position="99"/>
        <end position="168"/>
    </location>
</feature>
<evidence type="ECO:0000313" key="2">
    <source>
        <dbReference type="EMBL" id="MFM1524313.1"/>
    </source>
</evidence>
<keyword evidence="3" id="KW-1185">Reference proteome</keyword>
<sequence length="178" mass="21232">MKKNRYEFQINGNNYVLKTQRSKDETDKIVYYVDSEIKKAKTALNYRNPTMHATLACLNIADDLYSLELKHKELLETSKEPMENYGPLKTEFEEFKELNKDSFEKIQTLEAKVRELENHLNYITSDRDKFKLELDRQITLSEKDRKDNESLREKLLEQEKQTLHAKKQVQELLNGNRK</sequence>
<protein>
    <submittedName>
        <fullName evidence="2">Cell division protein ZapA</fullName>
    </submittedName>
</protein>
<dbReference type="GO" id="GO:0051301">
    <property type="term" value="P:cell division"/>
    <property type="evidence" value="ECO:0007669"/>
    <property type="project" value="UniProtKB-KW"/>
</dbReference>
<keyword evidence="1" id="KW-0175">Coiled coil</keyword>
<dbReference type="RefSeq" id="WP_408105035.1">
    <property type="nucleotide sequence ID" value="NZ_JBFNFH010000002.1"/>
</dbReference>
<keyword evidence="2" id="KW-0132">Cell division</keyword>
<dbReference type="Pfam" id="PF05164">
    <property type="entry name" value="ZapA"/>
    <property type="match status" value="1"/>
</dbReference>
<keyword evidence="2" id="KW-0131">Cell cycle</keyword>
<dbReference type="InterPro" id="IPR053712">
    <property type="entry name" value="Bac_CellDiv_Activator"/>
</dbReference>
<reference evidence="2 3" key="1">
    <citation type="journal article" date="2024" name="Front. Microbiol.">
        <title>Pangenomic and biochemical analyses of Helcococcus ovis reveal widespread tetracycline resistance and a novel bacterial species, Helcococcus bovis.</title>
        <authorList>
            <person name="Cunha F."/>
            <person name="Zhai Y."/>
            <person name="Casaro S."/>
            <person name="Jones K.L."/>
            <person name="Hernandez M."/>
            <person name="Bisinotto R.S."/>
            <person name="Kariyawasam S."/>
            <person name="Brown M.B."/>
            <person name="Phillips A."/>
            <person name="Jeong K.C."/>
            <person name="Galvao K.N."/>
        </authorList>
    </citation>
    <scope>NUCLEOTIDE SEQUENCE [LARGE SCALE GENOMIC DNA]</scope>
    <source>
        <strain evidence="2 3">KG197</strain>
    </source>
</reference>
<dbReference type="SUPFAM" id="SSF102829">
    <property type="entry name" value="Cell division protein ZapA-like"/>
    <property type="match status" value="1"/>
</dbReference>
<evidence type="ECO:0000256" key="1">
    <source>
        <dbReference type="SAM" id="Coils"/>
    </source>
</evidence>
<gene>
    <name evidence="2" type="ORF">ABGF40_01335</name>
</gene>
<evidence type="ECO:0000313" key="3">
    <source>
        <dbReference type="Proteomes" id="UP001629536"/>
    </source>
</evidence>
<dbReference type="InterPro" id="IPR036192">
    <property type="entry name" value="Cell_div_ZapA-like_sf"/>
</dbReference>
<dbReference type="InterPro" id="IPR007838">
    <property type="entry name" value="Cell_div_ZapA-like"/>
</dbReference>
<name>A0ABW9F5E1_9FIRM</name>